<feature type="transmembrane region" description="Helical" evidence="14">
    <location>
        <begin position="264"/>
        <end position="287"/>
    </location>
</feature>
<evidence type="ECO:0000313" key="17">
    <source>
        <dbReference type="Proteomes" id="UP000286773"/>
    </source>
</evidence>
<evidence type="ECO:0000256" key="6">
    <source>
        <dbReference type="ARBA" id="ARBA00022679"/>
    </source>
</evidence>
<dbReference type="PANTHER" id="PTHR45528:SF1">
    <property type="entry name" value="SENSOR HISTIDINE KINASE CPXA"/>
    <property type="match status" value="1"/>
</dbReference>
<evidence type="ECO:0000256" key="5">
    <source>
        <dbReference type="ARBA" id="ARBA00022553"/>
    </source>
</evidence>
<evidence type="ECO:0000256" key="10">
    <source>
        <dbReference type="ARBA" id="ARBA00022840"/>
    </source>
</evidence>
<dbReference type="InterPro" id="IPR003594">
    <property type="entry name" value="HATPase_dom"/>
</dbReference>
<evidence type="ECO:0000256" key="12">
    <source>
        <dbReference type="ARBA" id="ARBA00023012"/>
    </source>
</evidence>
<dbReference type="OrthoDB" id="9792991at2"/>
<dbReference type="PROSITE" id="PS50109">
    <property type="entry name" value="HIS_KIN"/>
    <property type="match status" value="1"/>
</dbReference>
<keyword evidence="11 14" id="KW-1133">Transmembrane helix</keyword>
<evidence type="ECO:0000256" key="13">
    <source>
        <dbReference type="ARBA" id="ARBA00023136"/>
    </source>
</evidence>
<keyword evidence="17" id="KW-1185">Reference proteome</keyword>
<dbReference type="Pfam" id="PF00512">
    <property type="entry name" value="HisKA"/>
    <property type="match status" value="1"/>
</dbReference>
<evidence type="ECO:0000256" key="2">
    <source>
        <dbReference type="ARBA" id="ARBA00004651"/>
    </source>
</evidence>
<dbReference type="SMART" id="SM00387">
    <property type="entry name" value="HATPase_c"/>
    <property type="match status" value="1"/>
</dbReference>
<comment type="caution">
    <text evidence="16">The sequence shown here is derived from an EMBL/GenBank/DDBJ whole genome shotgun (WGS) entry which is preliminary data.</text>
</comment>
<comment type="subcellular location">
    <subcellularLocation>
        <location evidence="2">Cell membrane</location>
        <topology evidence="2">Multi-pass membrane protein</topology>
    </subcellularLocation>
</comment>
<reference evidence="16 17" key="1">
    <citation type="submission" date="2017-05" db="EMBL/GenBank/DDBJ databases">
        <title>Vagococcus spp. assemblies.</title>
        <authorList>
            <person name="Gulvik C.A."/>
        </authorList>
    </citation>
    <scope>NUCLEOTIDE SEQUENCE [LARGE SCALE GENOMIC DNA]</scope>
    <source>
        <strain evidence="16 17">LMG 24798</strain>
    </source>
</reference>
<dbReference type="PANTHER" id="PTHR45528">
    <property type="entry name" value="SENSOR HISTIDINE KINASE CPXA"/>
    <property type="match status" value="1"/>
</dbReference>
<dbReference type="SMART" id="SM00388">
    <property type="entry name" value="HisKA"/>
    <property type="match status" value="1"/>
</dbReference>
<feature type="transmembrane region" description="Helical" evidence="14">
    <location>
        <begin position="399"/>
        <end position="418"/>
    </location>
</feature>
<dbReference type="InterPro" id="IPR036097">
    <property type="entry name" value="HisK_dim/P_sf"/>
</dbReference>
<evidence type="ECO:0000256" key="4">
    <source>
        <dbReference type="ARBA" id="ARBA00022475"/>
    </source>
</evidence>
<keyword evidence="5" id="KW-0597">Phosphoprotein</keyword>
<dbReference type="InterPro" id="IPR005467">
    <property type="entry name" value="His_kinase_dom"/>
</dbReference>
<keyword evidence="6" id="KW-0808">Transferase</keyword>
<dbReference type="GO" id="GO:0005524">
    <property type="term" value="F:ATP binding"/>
    <property type="evidence" value="ECO:0007669"/>
    <property type="project" value="UniProtKB-KW"/>
</dbReference>
<dbReference type="InterPro" id="IPR050398">
    <property type="entry name" value="HssS/ArlS-like"/>
</dbReference>
<dbReference type="Proteomes" id="UP000286773">
    <property type="component" value="Unassembled WGS sequence"/>
</dbReference>
<proteinExistence type="predicted"/>
<dbReference type="GO" id="GO:0000155">
    <property type="term" value="F:phosphorelay sensor kinase activity"/>
    <property type="evidence" value="ECO:0007669"/>
    <property type="project" value="InterPro"/>
</dbReference>
<dbReference type="Gene3D" id="1.10.287.130">
    <property type="match status" value="1"/>
</dbReference>
<feature type="transmembrane region" description="Helical" evidence="14">
    <location>
        <begin position="12"/>
        <end position="33"/>
    </location>
</feature>
<evidence type="ECO:0000259" key="15">
    <source>
        <dbReference type="PROSITE" id="PS50109"/>
    </source>
</evidence>
<dbReference type="InterPro" id="IPR036890">
    <property type="entry name" value="HATPase_C_sf"/>
</dbReference>
<feature type="transmembrane region" description="Helical" evidence="14">
    <location>
        <begin position="308"/>
        <end position="330"/>
    </location>
</feature>
<keyword evidence="9" id="KW-0418">Kinase</keyword>
<dbReference type="Gene3D" id="3.30.565.10">
    <property type="entry name" value="Histidine kinase-like ATPase, C-terminal domain"/>
    <property type="match status" value="1"/>
</dbReference>
<comment type="catalytic activity">
    <reaction evidence="1">
        <text>ATP + protein L-histidine = ADP + protein N-phospho-L-histidine.</text>
        <dbReference type="EC" id="2.7.13.3"/>
    </reaction>
</comment>
<accession>A0A430AZ64</accession>
<dbReference type="GO" id="GO:0005886">
    <property type="term" value="C:plasma membrane"/>
    <property type="evidence" value="ECO:0007669"/>
    <property type="project" value="UniProtKB-SubCell"/>
</dbReference>
<dbReference type="EMBL" id="NGKC01000003">
    <property type="protein sequence ID" value="RSU13334.1"/>
    <property type="molecule type" value="Genomic_DNA"/>
</dbReference>
<dbReference type="RefSeq" id="WP_126812631.1">
    <property type="nucleotide sequence ID" value="NZ_NGKC01000003.1"/>
</dbReference>
<gene>
    <name evidence="16" type="ORF">CBF27_03910</name>
</gene>
<evidence type="ECO:0000256" key="11">
    <source>
        <dbReference type="ARBA" id="ARBA00022989"/>
    </source>
</evidence>
<feature type="domain" description="Histidine kinase" evidence="15">
    <location>
        <begin position="509"/>
        <end position="723"/>
    </location>
</feature>
<keyword evidence="12" id="KW-0902">Two-component regulatory system</keyword>
<dbReference type="Pfam" id="PF02518">
    <property type="entry name" value="HATPase_c"/>
    <property type="match status" value="1"/>
</dbReference>
<evidence type="ECO:0000256" key="14">
    <source>
        <dbReference type="SAM" id="Phobius"/>
    </source>
</evidence>
<evidence type="ECO:0000256" key="7">
    <source>
        <dbReference type="ARBA" id="ARBA00022692"/>
    </source>
</evidence>
<feature type="transmembrane region" description="Helical" evidence="14">
    <location>
        <begin position="336"/>
        <end position="358"/>
    </location>
</feature>
<dbReference type="FunFam" id="1.10.287.130:FF:000001">
    <property type="entry name" value="Two-component sensor histidine kinase"/>
    <property type="match status" value="1"/>
</dbReference>
<evidence type="ECO:0000313" key="16">
    <source>
        <dbReference type="EMBL" id="RSU13334.1"/>
    </source>
</evidence>
<evidence type="ECO:0000256" key="3">
    <source>
        <dbReference type="ARBA" id="ARBA00012438"/>
    </source>
</evidence>
<keyword evidence="4" id="KW-1003">Cell membrane</keyword>
<name>A0A430AZ64_9ENTE</name>
<organism evidence="16 17">
    <name type="scientific">Vagococcus acidifermentans</name>
    <dbReference type="NCBI Taxonomy" id="564710"/>
    <lineage>
        <taxon>Bacteria</taxon>
        <taxon>Bacillati</taxon>
        <taxon>Bacillota</taxon>
        <taxon>Bacilli</taxon>
        <taxon>Lactobacillales</taxon>
        <taxon>Enterococcaceae</taxon>
        <taxon>Vagococcus</taxon>
    </lineage>
</organism>
<dbReference type="EC" id="2.7.13.3" evidence="3"/>
<feature type="transmembrane region" description="Helical" evidence="14">
    <location>
        <begin position="424"/>
        <end position="443"/>
    </location>
</feature>
<keyword evidence="13 14" id="KW-0472">Membrane</keyword>
<dbReference type="SUPFAM" id="SSF47384">
    <property type="entry name" value="Homodimeric domain of signal transducing histidine kinase"/>
    <property type="match status" value="1"/>
</dbReference>
<dbReference type="CDD" id="cd00082">
    <property type="entry name" value="HisKA"/>
    <property type="match status" value="1"/>
</dbReference>
<keyword evidence="8" id="KW-0547">Nucleotide-binding</keyword>
<evidence type="ECO:0000256" key="9">
    <source>
        <dbReference type="ARBA" id="ARBA00022777"/>
    </source>
</evidence>
<protein>
    <recommendedName>
        <fullName evidence="3">histidine kinase</fullName>
        <ecNumber evidence="3">2.7.13.3</ecNumber>
    </recommendedName>
</protein>
<keyword evidence="10" id="KW-0067">ATP-binding</keyword>
<evidence type="ECO:0000256" key="8">
    <source>
        <dbReference type="ARBA" id="ARBA00022741"/>
    </source>
</evidence>
<dbReference type="AlphaFoldDB" id="A0A430AZ64"/>
<dbReference type="SUPFAM" id="SSF55874">
    <property type="entry name" value="ATPase domain of HSP90 chaperone/DNA topoisomerase II/histidine kinase"/>
    <property type="match status" value="1"/>
</dbReference>
<sequence>MLVTKLKSKDFLLGAVLLMTIGWFILCSTVGWLKEQTGGNDPSSAFLDAVSSIYTEEVLADDKLADVSFENISSAQVQQYREYYGDLGTQLGDIFTQYIDKIDAAENQKKVEALKKERDEKMQAIIANYSDADIVREKIVQEETKWLEANREALLTYLSDIVASADRDYSYYVMRENGEVITNVSQLATETDQKMIAAYFEKETIQPGTQKDYMVDFQYSEIGSSDAHSYLFAGMNEAVTVSYGLKRTSPLLNLVKKEKRLKSIMQVLACAGLGLMILGSLCAYGYVKADDGAPHKGLDKLKKIPLDVLVLVMLVVSFLSLGLFEGVILYRVFLSWAGIVQIMLAAALFGAALMLCLIQLKELLTALQHNKWPLVLKAKFNDTFFMRCWKIIRYYYRKLPFVIVAALVLLSLVLVMSLGPDLLLNSRLVLVGLCVLGMILLYVHRQYYVRSMQLLSQPAAILSQHGEALSPDDGMNGVADNLAKLGQMVEQTKQLNRKSEHLKSELLTNVSHDLRTPLTSLITYSELLNQPAHSEGEKEKYRKIIHEKSLRMKRLIDDLFEVTKMDNGEITLNQSPVNMNQLLEQAVAEYEDIFKEKNLKMMYYKPHEKIEALVDGDKIWRVMDNLFSNAAKYAMSGTRIHLKLYQEGQDILLEMKNIANYELNQEASGLVERFKRADNSRHTEGSGLGLAIASSIVELHHGQLTVTVDGDMFKLHVSLPQGL</sequence>
<dbReference type="InterPro" id="IPR003661">
    <property type="entry name" value="HisK_dim/P_dom"/>
</dbReference>
<keyword evidence="7 14" id="KW-0812">Transmembrane</keyword>
<evidence type="ECO:0000256" key="1">
    <source>
        <dbReference type="ARBA" id="ARBA00000085"/>
    </source>
</evidence>